<reference evidence="1" key="1">
    <citation type="journal article" date="2020" name="Stud. Mycol.">
        <title>101 Dothideomycetes genomes: a test case for predicting lifestyles and emergence of pathogens.</title>
        <authorList>
            <person name="Haridas S."/>
            <person name="Albert R."/>
            <person name="Binder M."/>
            <person name="Bloem J."/>
            <person name="Labutti K."/>
            <person name="Salamov A."/>
            <person name="Andreopoulos B."/>
            <person name="Baker S."/>
            <person name="Barry K."/>
            <person name="Bills G."/>
            <person name="Bluhm B."/>
            <person name="Cannon C."/>
            <person name="Castanera R."/>
            <person name="Culley D."/>
            <person name="Daum C."/>
            <person name="Ezra D."/>
            <person name="Gonzalez J."/>
            <person name="Henrissat B."/>
            <person name="Kuo A."/>
            <person name="Liang C."/>
            <person name="Lipzen A."/>
            <person name="Lutzoni F."/>
            <person name="Magnuson J."/>
            <person name="Mondo S."/>
            <person name="Nolan M."/>
            <person name="Ohm R."/>
            <person name="Pangilinan J."/>
            <person name="Park H.-J."/>
            <person name="Ramirez L."/>
            <person name="Alfaro M."/>
            <person name="Sun H."/>
            <person name="Tritt A."/>
            <person name="Yoshinaga Y."/>
            <person name="Zwiers L.-H."/>
            <person name="Turgeon B."/>
            <person name="Goodwin S."/>
            <person name="Spatafora J."/>
            <person name="Crous P."/>
            <person name="Grigoriev I."/>
        </authorList>
    </citation>
    <scope>NUCLEOTIDE SEQUENCE</scope>
    <source>
        <strain evidence="1">CBS 107.79</strain>
    </source>
</reference>
<protein>
    <submittedName>
        <fullName evidence="1">Uncharacterized protein</fullName>
    </submittedName>
</protein>
<dbReference type="Proteomes" id="UP000800036">
    <property type="component" value="Unassembled WGS sequence"/>
</dbReference>
<sequence length="173" mass="19287">MYLRSKPTLHVFLNAILAKETWQALRIAEFRVEVKIMGVTCKQIAVKAINNTAGPNSLVLTLLVFGAYPRMTMESPLSPLMREKDGWNGPYKIAAIDGHNVTVNMVNGLITFRSTSNPNAPQQQHALPIDTIVPLVKQLCKRGRPLGLRNKRKANLACNYSPGTYARITWDKS</sequence>
<evidence type="ECO:0000313" key="2">
    <source>
        <dbReference type="Proteomes" id="UP000800036"/>
    </source>
</evidence>
<keyword evidence="2" id="KW-1185">Reference proteome</keyword>
<dbReference type="EMBL" id="ML976667">
    <property type="protein sequence ID" value="KAF1976220.1"/>
    <property type="molecule type" value="Genomic_DNA"/>
</dbReference>
<gene>
    <name evidence="1" type="ORF">BU23DRAFT_578609</name>
</gene>
<name>A0A6A5VHR9_9PLEO</name>
<organism evidence="1 2">
    <name type="scientific">Bimuria novae-zelandiae CBS 107.79</name>
    <dbReference type="NCBI Taxonomy" id="1447943"/>
    <lineage>
        <taxon>Eukaryota</taxon>
        <taxon>Fungi</taxon>
        <taxon>Dikarya</taxon>
        <taxon>Ascomycota</taxon>
        <taxon>Pezizomycotina</taxon>
        <taxon>Dothideomycetes</taxon>
        <taxon>Pleosporomycetidae</taxon>
        <taxon>Pleosporales</taxon>
        <taxon>Massarineae</taxon>
        <taxon>Didymosphaeriaceae</taxon>
        <taxon>Bimuria</taxon>
    </lineage>
</organism>
<dbReference type="AlphaFoldDB" id="A0A6A5VHR9"/>
<accession>A0A6A5VHR9</accession>
<evidence type="ECO:0000313" key="1">
    <source>
        <dbReference type="EMBL" id="KAF1976220.1"/>
    </source>
</evidence>
<proteinExistence type="predicted"/>